<evidence type="ECO:0000313" key="7">
    <source>
        <dbReference type="Proteomes" id="UP001145087"/>
    </source>
</evidence>
<protein>
    <submittedName>
        <fullName evidence="6">Hemerythrin domain-containing protein</fullName>
    </submittedName>
</protein>
<dbReference type="InterPro" id="IPR012312">
    <property type="entry name" value="Hemerythrin-like"/>
</dbReference>
<dbReference type="Pfam" id="PF01814">
    <property type="entry name" value="Hemerythrin"/>
    <property type="match status" value="1"/>
</dbReference>
<dbReference type="PANTHER" id="PTHR36438">
    <property type="entry name" value="IRON-SULFUR CLUSTER REPAIR PROTEIN YTFE"/>
    <property type="match status" value="1"/>
</dbReference>
<dbReference type="Gene3D" id="1.20.120.520">
    <property type="entry name" value="nmb1532 protein domain like"/>
    <property type="match status" value="1"/>
</dbReference>
<gene>
    <name evidence="6" type="ORF">OU798_18705</name>
</gene>
<evidence type="ECO:0000256" key="3">
    <source>
        <dbReference type="ARBA" id="ARBA00022723"/>
    </source>
</evidence>
<dbReference type="InterPro" id="IPR019903">
    <property type="entry name" value="RIC_family"/>
</dbReference>
<dbReference type="GO" id="GO:0046872">
    <property type="term" value="F:metal ion binding"/>
    <property type="evidence" value="ECO:0007669"/>
    <property type="project" value="UniProtKB-KW"/>
</dbReference>
<comment type="subcellular location">
    <subcellularLocation>
        <location evidence="1">Cytoplasm</location>
    </subcellularLocation>
</comment>
<evidence type="ECO:0000256" key="1">
    <source>
        <dbReference type="ARBA" id="ARBA00004496"/>
    </source>
</evidence>
<name>A0A9X3F9Y8_9BACT</name>
<keyword evidence="3" id="KW-0479">Metal-binding</keyword>
<reference evidence="6" key="1">
    <citation type="submission" date="2022-11" db="EMBL/GenBank/DDBJ databases">
        <title>Marilongibacter aestuarii gen. nov., sp. nov., isolated from tidal flat sediment.</title>
        <authorList>
            <person name="Jiayan W."/>
        </authorList>
    </citation>
    <scope>NUCLEOTIDE SEQUENCE</scope>
    <source>
        <strain evidence="6">Z1-6</strain>
    </source>
</reference>
<feature type="domain" description="Hemerythrin-like" evidence="5">
    <location>
        <begin position="78"/>
        <end position="222"/>
    </location>
</feature>
<evidence type="ECO:0000259" key="5">
    <source>
        <dbReference type="Pfam" id="PF01814"/>
    </source>
</evidence>
<keyword evidence="7" id="KW-1185">Reference proteome</keyword>
<accession>A0A9X3F9Y8</accession>
<keyword evidence="2" id="KW-0963">Cytoplasm</keyword>
<sequence>MNRFTKQNKIIHLVEANYHLLPVLNRFGINLGNKDKSLEKICAAQNINIDFLLAIVNTFHNEEYFPETELKSFSPLLIIDYLKKTHQHYIEYVLPKLESLLELLIDSNITEIHQLNIIEQFYQKYKKELLLHIKEEEQEVFPYILNLVNNNQVNNQFTIHSFEKEHSNVDDKLNDLKNLIVKYIEPVYDNNICNEFLITLFRFEKDIKDHARIEDKILLPQLITLEKHING</sequence>
<keyword evidence="4" id="KW-0408">Iron</keyword>
<evidence type="ECO:0000313" key="6">
    <source>
        <dbReference type="EMBL" id="MCY1722387.1"/>
    </source>
</evidence>
<dbReference type="GO" id="GO:0005737">
    <property type="term" value="C:cytoplasm"/>
    <property type="evidence" value="ECO:0007669"/>
    <property type="project" value="UniProtKB-SubCell"/>
</dbReference>
<dbReference type="Proteomes" id="UP001145087">
    <property type="component" value="Unassembled WGS sequence"/>
</dbReference>
<comment type="caution">
    <text evidence="6">The sequence shown here is derived from an EMBL/GenBank/DDBJ whole genome shotgun (WGS) entry which is preliminary data.</text>
</comment>
<dbReference type="AlphaFoldDB" id="A0A9X3F9Y8"/>
<evidence type="ECO:0000256" key="4">
    <source>
        <dbReference type="ARBA" id="ARBA00023004"/>
    </source>
</evidence>
<proteinExistence type="predicted"/>
<evidence type="ECO:0000256" key="2">
    <source>
        <dbReference type="ARBA" id="ARBA00022490"/>
    </source>
</evidence>
<dbReference type="PANTHER" id="PTHR36438:SF1">
    <property type="entry name" value="IRON-SULFUR CLUSTER REPAIR PROTEIN YTFE"/>
    <property type="match status" value="1"/>
</dbReference>
<organism evidence="6 7">
    <name type="scientific">Draconibacterium aestuarii</name>
    <dbReference type="NCBI Taxonomy" id="2998507"/>
    <lineage>
        <taxon>Bacteria</taxon>
        <taxon>Pseudomonadati</taxon>
        <taxon>Bacteroidota</taxon>
        <taxon>Bacteroidia</taxon>
        <taxon>Marinilabiliales</taxon>
        <taxon>Prolixibacteraceae</taxon>
        <taxon>Draconibacterium</taxon>
    </lineage>
</organism>
<dbReference type="EMBL" id="JAPOHD010000055">
    <property type="protein sequence ID" value="MCY1722387.1"/>
    <property type="molecule type" value="Genomic_DNA"/>
</dbReference>
<dbReference type="RefSeq" id="WP_343334713.1">
    <property type="nucleotide sequence ID" value="NZ_JAPOHD010000055.1"/>
</dbReference>